<evidence type="ECO:0000313" key="6">
    <source>
        <dbReference type="Ensembl" id="ENSPSNP00000008891.1"/>
    </source>
</evidence>
<feature type="domain" description="L1 transposable element trimerization" evidence="4">
    <location>
        <begin position="95"/>
        <end position="132"/>
    </location>
</feature>
<accession>A0A8C9BEN8</accession>
<proteinExistence type="inferred from homology"/>
<dbReference type="Pfam" id="PF17490">
    <property type="entry name" value="Tnp_22_dsRBD"/>
    <property type="match status" value="1"/>
</dbReference>
<feature type="domain" description="L1 transposable element dsRBD-like" evidence="5">
    <location>
        <begin position="236"/>
        <end position="300"/>
    </location>
</feature>
<evidence type="ECO:0000259" key="4">
    <source>
        <dbReference type="Pfam" id="PF17489"/>
    </source>
</evidence>
<reference evidence="6" key="2">
    <citation type="submission" date="2025-08" db="UniProtKB">
        <authorList>
            <consortium name="Ensembl"/>
        </authorList>
    </citation>
    <scope>IDENTIFICATION</scope>
</reference>
<dbReference type="Gene3D" id="1.20.5.390">
    <property type="entry name" value="L1 transposable element, trimerization domain"/>
    <property type="match status" value="1"/>
</dbReference>
<dbReference type="Pfam" id="PF17489">
    <property type="entry name" value="Tnp_22_trimer"/>
    <property type="match status" value="1"/>
</dbReference>
<evidence type="ECO:0000313" key="7">
    <source>
        <dbReference type="Proteomes" id="UP000694554"/>
    </source>
</evidence>
<dbReference type="Gene3D" id="3.30.250.20">
    <property type="entry name" value="L1 transposable element, C-terminal domain"/>
    <property type="match status" value="1"/>
</dbReference>
<evidence type="ECO:0000256" key="2">
    <source>
        <dbReference type="SAM" id="Coils"/>
    </source>
</evidence>
<dbReference type="InterPro" id="IPR043636">
    <property type="entry name" value="L1_RRM_dom"/>
</dbReference>
<dbReference type="InterPro" id="IPR035300">
    <property type="entry name" value="L1_dsRBD"/>
</dbReference>
<dbReference type="InterPro" id="IPR004244">
    <property type="entry name" value="Transposase_22"/>
</dbReference>
<dbReference type="Pfam" id="PF02994">
    <property type="entry name" value="Transposase_22"/>
    <property type="match status" value="1"/>
</dbReference>
<feature type="coiled-coil region" evidence="2">
    <location>
        <begin position="39"/>
        <end position="112"/>
    </location>
</feature>
<dbReference type="FunFam" id="3.30.70.1820:FF:000002">
    <property type="entry name" value="LINE-1 retrotransposable element ORF1 protein"/>
    <property type="match status" value="1"/>
</dbReference>
<dbReference type="PANTHER" id="PTHR11505">
    <property type="entry name" value="L1 TRANSPOSABLE ELEMENT-RELATED"/>
    <property type="match status" value="1"/>
</dbReference>
<name>A0A8C9BEN8_PHOSS</name>
<evidence type="ECO:0000259" key="3">
    <source>
        <dbReference type="Pfam" id="PF02994"/>
    </source>
</evidence>
<dbReference type="Ensembl" id="ENSPSNT00000010070.1">
    <property type="protein sequence ID" value="ENSPSNP00000008891.1"/>
    <property type="gene ID" value="ENSPSNG00000006596.1"/>
</dbReference>
<dbReference type="AlphaFoldDB" id="A0A8C9BEN8"/>
<evidence type="ECO:0008006" key="8">
    <source>
        <dbReference type="Google" id="ProtNLM"/>
    </source>
</evidence>
<keyword evidence="7" id="KW-1185">Reference proteome</keyword>
<comment type="similarity">
    <text evidence="1">Belongs to the transposase 22 family.</text>
</comment>
<dbReference type="Gene3D" id="3.30.70.1820">
    <property type="entry name" value="L1 transposable element, RRM domain"/>
    <property type="match status" value="1"/>
</dbReference>
<feature type="domain" description="L1 transposable element RRM" evidence="3">
    <location>
        <begin position="136"/>
        <end position="233"/>
    </location>
</feature>
<sequence>MKRQRAIYQMKEQDKTPEKQLNEVEIGNLPEKEFRIIIVKVIQDLRKRIEAKIEKMQETFNKDVEEVKNKQTEMNNTIIEMKNTLEGIKSRITEAEEQISDLEDRMVEFTAAEQNKEKGMTRNEDSLRELWDNIKRNNIHIIGVPEGEEREKGPEKISEEIIVKNFPNMGKEIATQGQEAQRVPYRINPRRNTPRHIVIKLAKIKRQRKIIESSKGKMTNNIQGNSHIRLTADFSAETLQARREWHDIFKVMKGKNLQPRLLYLARISFRFNGEIKSFTDKQNLRELSTTKPALQQMLKELL</sequence>
<organism evidence="6 7">
    <name type="scientific">Phocoena sinus</name>
    <name type="common">Vaquita</name>
    <dbReference type="NCBI Taxonomy" id="42100"/>
    <lineage>
        <taxon>Eukaryota</taxon>
        <taxon>Metazoa</taxon>
        <taxon>Chordata</taxon>
        <taxon>Craniata</taxon>
        <taxon>Vertebrata</taxon>
        <taxon>Euteleostomi</taxon>
        <taxon>Mammalia</taxon>
        <taxon>Eutheria</taxon>
        <taxon>Laurasiatheria</taxon>
        <taxon>Artiodactyla</taxon>
        <taxon>Whippomorpha</taxon>
        <taxon>Cetacea</taxon>
        <taxon>Odontoceti</taxon>
        <taxon>Phocoenidae</taxon>
        <taxon>Phocoena</taxon>
    </lineage>
</organism>
<dbReference type="InterPro" id="IPR035301">
    <property type="entry name" value="L1_trimer"/>
</dbReference>
<keyword evidence="2" id="KW-0175">Coiled coil</keyword>
<evidence type="ECO:0000259" key="5">
    <source>
        <dbReference type="Pfam" id="PF17490"/>
    </source>
</evidence>
<dbReference type="GeneTree" id="ENSGT01050000244818"/>
<protein>
    <recommendedName>
        <fullName evidence="8">L1 transposable element RRM domain-containing protein</fullName>
    </recommendedName>
</protein>
<reference evidence="6" key="1">
    <citation type="submission" date="2019-08" db="EMBL/GenBank/DDBJ databases">
        <title>Phocoena sinus (Vaquita) genome, mPhoSin1, primary haplotype.</title>
        <authorList>
            <person name="Morin P."/>
            <person name="Mountcastle J."/>
            <person name="Fungtammasan C."/>
            <person name="Rhie A."/>
            <person name="Rojas-Bracho L."/>
            <person name="Smith C.R."/>
            <person name="Taylor B.L."/>
            <person name="Gulland F.M.D."/>
            <person name="Musser W."/>
            <person name="Houck M."/>
            <person name="Haase B."/>
            <person name="Paez S."/>
            <person name="Howe K."/>
            <person name="Torrance J."/>
            <person name="Formenti G."/>
            <person name="Phillippy A."/>
            <person name="Ryder O."/>
            <person name="Jarvis E.D."/>
            <person name="Fedrigo O."/>
        </authorList>
    </citation>
    <scope>NUCLEOTIDE SEQUENCE [LARGE SCALE GENOMIC DNA]</scope>
</reference>
<reference evidence="6" key="3">
    <citation type="submission" date="2025-09" db="UniProtKB">
        <authorList>
            <consortium name="Ensembl"/>
        </authorList>
    </citation>
    <scope>IDENTIFICATION</scope>
</reference>
<evidence type="ECO:0000256" key="1">
    <source>
        <dbReference type="ARBA" id="ARBA00061640"/>
    </source>
</evidence>
<dbReference type="Proteomes" id="UP000694554">
    <property type="component" value="Chromosome 4"/>
</dbReference>
<dbReference type="InterPro" id="IPR042566">
    <property type="entry name" value="L1_C"/>
</dbReference>